<dbReference type="EMBL" id="JAPKNK010000012">
    <property type="protein sequence ID" value="MCX5571857.1"/>
    <property type="molecule type" value="Genomic_DNA"/>
</dbReference>
<sequence length="88" mass="8598">MRKSSLVIVFALSGAILAGCTTGSRQGDAAVVGGLAGAAIGGAATGRAGGALIGAGVGAVTGAIIADATTGRCYWRDQYGRRHYVACR</sequence>
<keyword evidence="4" id="KW-1185">Reference proteome</keyword>
<dbReference type="InterPro" id="IPR039567">
    <property type="entry name" value="Gly-zipper"/>
</dbReference>
<gene>
    <name evidence="3" type="ORF">OSH07_21840</name>
</gene>
<reference evidence="3" key="1">
    <citation type="submission" date="2022-11" db="EMBL/GenBank/DDBJ databases">
        <title>Biodiversity and phylogenetic relationships of bacteria.</title>
        <authorList>
            <person name="Machado R.A.R."/>
            <person name="Bhat A."/>
            <person name="Loulou A."/>
            <person name="Kallel S."/>
        </authorList>
    </citation>
    <scope>NUCLEOTIDE SEQUENCE</scope>
    <source>
        <strain evidence="3">K-TC2</strain>
    </source>
</reference>
<proteinExistence type="predicted"/>
<evidence type="ECO:0000259" key="2">
    <source>
        <dbReference type="Pfam" id="PF13488"/>
    </source>
</evidence>
<protein>
    <recommendedName>
        <fullName evidence="2">Glycine zipper domain-containing protein</fullName>
    </recommendedName>
</protein>
<evidence type="ECO:0000256" key="1">
    <source>
        <dbReference type="SAM" id="SignalP"/>
    </source>
</evidence>
<organism evidence="3 4">
    <name type="scientific">Kaistia nematophila</name>
    <dbReference type="NCBI Taxonomy" id="2994654"/>
    <lineage>
        <taxon>Bacteria</taxon>
        <taxon>Pseudomonadati</taxon>
        <taxon>Pseudomonadota</taxon>
        <taxon>Alphaproteobacteria</taxon>
        <taxon>Hyphomicrobiales</taxon>
        <taxon>Kaistiaceae</taxon>
        <taxon>Kaistia</taxon>
    </lineage>
</organism>
<dbReference type="Pfam" id="PF13488">
    <property type="entry name" value="Gly-zipper_Omp"/>
    <property type="match status" value="1"/>
</dbReference>
<dbReference type="PROSITE" id="PS51257">
    <property type="entry name" value="PROKAR_LIPOPROTEIN"/>
    <property type="match status" value="1"/>
</dbReference>
<comment type="caution">
    <text evidence="3">The sequence shown here is derived from an EMBL/GenBank/DDBJ whole genome shotgun (WGS) entry which is preliminary data.</text>
</comment>
<evidence type="ECO:0000313" key="4">
    <source>
        <dbReference type="Proteomes" id="UP001144805"/>
    </source>
</evidence>
<evidence type="ECO:0000313" key="3">
    <source>
        <dbReference type="EMBL" id="MCX5571857.1"/>
    </source>
</evidence>
<feature type="chain" id="PRO_5040952455" description="Glycine zipper domain-containing protein" evidence="1">
    <location>
        <begin position="19"/>
        <end position="88"/>
    </location>
</feature>
<dbReference type="Proteomes" id="UP001144805">
    <property type="component" value="Unassembled WGS sequence"/>
</dbReference>
<dbReference type="RefSeq" id="WP_266340815.1">
    <property type="nucleotide sequence ID" value="NZ_JAPKNK010000012.1"/>
</dbReference>
<feature type="signal peptide" evidence="1">
    <location>
        <begin position="1"/>
        <end position="18"/>
    </location>
</feature>
<keyword evidence="1" id="KW-0732">Signal</keyword>
<feature type="domain" description="Glycine zipper" evidence="2">
    <location>
        <begin position="30"/>
        <end position="69"/>
    </location>
</feature>
<accession>A0A9X3E5S0</accession>
<dbReference type="AlphaFoldDB" id="A0A9X3E5S0"/>
<name>A0A9X3E5S0_9HYPH</name>